<dbReference type="VEuPathDB" id="FungiDB:F503_01673"/>
<dbReference type="EMBL" id="KE148183">
    <property type="protein sequence ID" value="EPE02235.1"/>
    <property type="molecule type" value="Genomic_DNA"/>
</dbReference>
<reference evidence="2 3" key="1">
    <citation type="journal article" date="2013" name="BMC Genomics">
        <title>The genome and transcriptome of the pine saprophyte Ophiostoma piceae, and a comparison with the bark beetle-associated pine pathogen Grosmannia clavigera.</title>
        <authorList>
            <person name="Haridas S."/>
            <person name="Wang Y."/>
            <person name="Lim L."/>
            <person name="Massoumi Alamouti S."/>
            <person name="Jackman S."/>
            <person name="Docking R."/>
            <person name="Robertson G."/>
            <person name="Birol I."/>
            <person name="Bohlmann J."/>
            <person name="Breuil C."/>
        </authorList>
    </citation>
    <scope>NUCLEOTIDE SEQUENCE [LARGE SCALE GENOMIC DNA]</scope>
    <source>
        <strain evidence="2 3">UAMH 11346</strain>
    </source>
</reference>
<sequence length="654" mass="74516">MSGAPEAAVEKHTMHQPRKRCPPSRQRYYNRLSRAISNTSIGLNELARLGRPGQWVLHREDLYRPALDTRPQSRKPDEEVPVRGLTYYGAPIDDRDLIWAGKGPAPDLQDVAFWENKLKDLDNKIEQVKARLVRPRFTPEELQTLESLEQQPRHFFHIELNSKRKRMVGEKNGVFNVLFSLARLGRPGQWILHQEELYHPIIDTRPQTRAAEKSIVIRDSTYKGDARVMGDAILADFELNWAGHGPPPDFDDFHFWEHTLADLRNKRRQVNEGLVEPRFSHDELCTLEAMEDDQDHAFATYARERRENPPVVETPEAWATKVKLATARQLVVTVMEDLWDDGLVGKWILHCEDLYLPKYDTRFREREENEDEDALRGRIAVDTFSGLCFDSRSRPPPDFSNITYWEEKRVELRKKKDGVEAGRLVAHHFSKGELMRIELLERAILEQREREQDGHSGNTDQKANGVAAWLDGNTEEAIPTSRQPRIRTPPPPSHPPSGHTGQRDNATVDIDLSGALKRKRSTNNDDESLPRHAIHPVKRSKMQPPSTTPLTTPSTTPIQRHVSRRSPSSPRHNLRGYQQIARTAPSASLLDPSSAGAKMDGHQLAGRGTQHLARAGLGAGRHLRRRGSSPADPPLSLRRSARIAALPPRKNLYR</sequence>
<evidence type="ECO:0000256" key="1">
    <source>
        <dbReference type="SAM" id="MobiDB-lite"/>
    </source>
</evidence>
<gene>
    <name evidence="2" type="ORF">F503_01673</name>
</gene>
<organism evidence="2 3">
    <name type="scientific">Ophiostoma piceae (strain UAMH 11346)</name>
    <name type="common">Sap stain fungus</name>
    <dbReference type="NCBI Taxonomy" id="1262450"/>
    <lineage>
        <taxon>Eukaryota</taxon>
        <taxon>Fungi</taxon>
        <taxon>Dikarya</taxon>
        <taxon>Ascomycota</taxon>
        <taxon>Pezizomycotina</taxon>
        <taxon>Sordariomycetes</taxon>
        <taxon>Sordariomycetidae</taxon>
        <taxon>Ophiostomatales</taxon>
        <taxon>Ophiostomataceae</taxon>
        <taxon>Ophiostoma</taxon>
    </lineage>
</organism>
<dbReference type="eggNOG" id="ENOG502RWA3">
    <property type="taxonomic scope" value="Eukaryota"/>
</dbReference>
<accession>S3CNU9</accession>
<evidence type="ECO:0000313" key="2">
    <source>
        <dbReference type="EMBL" id="EPE02235.1"/>
    </source>
</evidence>
<feature type="compositionally biased region" description="Low complexity" evidence="1">
    <location>
        <begin position="584"/>
        <end position="597"/>
    </location>
</feature>
<feature type="region of interest" description="Disordered" evidence="1">
    <location>
        <begin position="1"/>
        <end position="24"/>
    </location>
</feature>
<dbReference type="Proteomes" id="UP000016923">
    <property type="component" value="Unassembled WGS sequence"/>
</dbReference>
<protein>
    <submittedName>
        <fullName evidence="2">Uncharacterized protein</fullName>
    </submittedName>
</protein>
<feature type="compositionally biased region" description="Basic residues" evidence="1">
    <location>
        <begin position="532"/>
        <end position="541"/>
    </location>
</feature>
<dbReference type="OrthoDB" id="5232189at2759"/>
<feature type="compositionally biased region" description="Low complexity" evidence="1">
    <location>
        <begin position="544"/>
        <end position="557"/>
    </location>
</feature>
<dbReference type="HOGENOM" id="CLU_437532_0_0_1"/>
<name>S3CNU9_OPHP1</name>
<dbReference type="AlphaFoldDB" id="S3CNU9"/>
<proteinExistence type="predicted"/>
<keyword evidence="3" id="KW-1185">Reference proteome</keyword>
<feature type="region of interest" description="Disordered" evidence="1">
    <location>
        <begin position="475"/>
        <end position="654"/>
    </location>
</feature>
<evidence type="ECO:0000313" key="3">
    <source>
        <dbReference type="Proteomes" id="UP000016923"/>
    </source>
</evidence>